<protein>
    <submittedName>
        <fullName evidence="1">Putative secreted protein</fullName>
    </submittedName>
</protein>
<evidence type="ECO:0000313" key="1">
    <source>
        <dbReference type="EMBL" id="MBW73870.1"/>
    </source>
</evidence>
<name>A0A2M4D8H1_ANODA</name>
<sequence>MDGRVVWVFGAVGWGCYAAKTKTWSPPGQYCRGIDNTRLRKPRNEKTSWRRCCSPPQWSKNVCVCMRQRERARERDLLDCFPSRRMSFAFCGVGKGAALSRRTFV</sequence>
<organism evidence="1">
    <name type="scientific">Anopheles darlingi</name>
    <name type="common">Mosquito</name>
    <dbReference type="NCBI Taxonomy" id="43151"/>
    <lineage>
        <taxon>Eukaryota</taxon>
        <taxon>Metazoa</taxon>
        <taxon>Ecdysozoa</taxon>
        <taxon>Arthropoda</taxon>
        <taxon>Hexapoda</taxon>
        <taxon>Insecta</taxon>
        <taxon>Pterygota</taxon>
        <taxon>Neoptera</taxon>
        <taxon>Endopterygota</taxon>
        <taxon>Diptera</taxon>
        <taxon>Nematocera</taxon>
        <taxon>Culicoidea</taxon>
        <taxon>Culicidae</taxon>
        <taxon>Anophelinae</taxon>
        <taxon>Anopheles</taxon>
    </lineage>
</organism>
<dbReference type="EMBL" id="GGFL01009692">
    <property type="protein sequence ID" value="MBW73870.1"/>
    <property type="molecule type" value="Transcribed_RNA"/>
</dbReference>
<proteinExistence type="predicted"/>
<accession>A0A2M4D8H1</accession>
<dbReference type="AlphaFoldDB" id="A0A2M4D8H1"/>
<reference evidence="1" key="1">
    <citation type="submission" date="2018-01" db="EMBL/GenBank/DDBJ databases">
        <title>An insight into the sialome of Amazonian anophelines.</title>
        <authorList>
            <person name="Ribeiro J.M."/>
            <person name="Scarpassa V."/>
            <person name="Calvo E."/>
        </authorList>
    </citation>
    <scope>NUCLEOTIDE SEQUENCE</scope>
</reference>